<dbReference type="AlphaFoldDB" id="A0A6A6ENF8"/>
<feature type="compositionally biased region" description="Basic and acidic residues" evidence="1">
    <location>
        <begin position="16"/>
        <end position="29"/>
    </location>
</feature>
<protein>
    <submittedName>
        <fullName evidence="2">Uncharacterized protein</fullName>
    </submittedName>
</protein>
<sequence>MLHYHGRHRHVRLRLPKCEPEPAEPEHADTPTQPQPLDPQPQPPNPPQPQPPTPPHPKPAPVTPRPPQPPEPKDPNANPDPHDDVYRGGVAPNPDYDPTADRVKTKRNIETWQEDKLAADLEESQKRRKIPDTLPENQRVMWDRTWGMQRSEKGLGKQKVVEDEDGRTLRSEAWLEDAMESSPLNVKALVKDRWIDFMSVLMDEEIERLGGIEGVEMEQELEPESELSCFLRVLH</sequence>
<gene>
    <name evidence="2" type="ORF">K469DRAFT_801251</name>
</gene>
<evidence type="ECO:0000256" key="1">
    <source>
        <dbReference type="SAM" id="MobiDB-lite"/>
    </source>
</evidence>
<accession>A0A6A6ENF8</accession>
<name>A0A6A6ENF8_9PEZI</name>
<feature type="region of interest" description="Disordered" evidence="1">
    <location>
        <begin position="1"/>
        <end position="102"/>
    </location>
</feature>
<keyword evidence="3" id="KW-1185">Reference proteome</keyword>
<feature type="compositionally biased region" description="Basic residues" evidence="1">
    <location>
        <begin position="1"/>
        <end position="15"/>
    </location>
</feature>
<evidence type="ECO:0000313" key="2">
    <source>
        <dbReference type="EMBL" id="KAF2192811.1"/>
    </source>
</evidence>
<dbReference type="Proteomes" id="UP000800200">
    <property type="component" value="Unassembled WGS sequence"/>
</dbReference>
<dbReference type="EMBL" id="ML994615">
    <property type="protein sequence ID" value="KAF2192811.1"/>
    <property type="molecule type" value="Genomic_DNA"/>
</dbReference>
<feature type="compositionally biased region" description="Pro residues" evidence="1">
    <location>
        <begin position="33"/>
        <end position="70"/>
    </location>
</feature>
<reference evidence="2" key="1">
    <citation type="journal article" date="2020" name="Stud. Mycol.">
        <title>101 Dothideomycetes genomes: a test case for predicting lifestyles and emergence of pathogens.</title>
        <authorList>
            <person name="Haridas S."/>
            <person name="Albert R."/>
            <person name="Binder M."/>
            <person name="Bloem J."/>
            <person name="Labutti K."/>
            <person name="Salamov A."/>
            <person name="Andreopoulos B."/>
            <person name="Baker S."/>
            <person name="Barry K."/>
            <person name="Bills G."/>
            <person name="Bluhm B."/>
            <person name="Cannon C."/>
            <person name="Castanera R."/>
            <person name="Culley D."/>
            <person name="Daum C."/>
            <person name="Ezra D."/>
            <person name="Gonzalez J."/>
            <person name="Henrissat B."/>
            <person name="Kuo A."/>
            <person name="Liang C."/>
            <person name="Lipzen A."/>
            <person name="Lutzoni F."/>
            <person name="Magnuson J."/>
            <person name="Mondo S."/>
            <person name="Nolan M."/>
            <person name="Ohm R."/>
            <person name="Pangilinan J."/>
            <person name="Park H.-J."/>
            <person name="Ramirez L."/>
            <person name="Alfaro M."/>
            <person name="Sun H."/>
            <person name="Tritt A."/>
            <person name="Yoshinaga Y."/>
            <person name="Zwiers L.-H."/>
            <person name="Turgeon B."/>
            <person name="Goodwin S."/>
            <person name="Spatafora J."/>
            <person name="Crous P."/>
            <person name="Grigoriev I."/>
        </authorList>
    </citation>
    <scope>NUCLEOTIDE SEQUENCE</scope>
    <source>
        <strain evidence="2">CBS 207.26</strain>
    </source>
</reference>
<organism evidence="2 3">
    <name type="scientific">Zopfia rhizophila CBS 207.26</name>
    <dbReference type="NCBI Taxonomy" id="1314779"/>
    <lineage>
        <taxon>Eukaryota</taxon>
        <taxon>Fungi</taxon>
        <taxon>Dikarya</taxon>
        <taxon>Ascomycota</taxon>
        <taxon>Pezizomycotina</taxon>
        <taxon>Dothideomycetes</taxon>
        <taxon>Dothideomycetes incertae sedis</taxon>
        <taxon>Zopfiaceae</taxon>
        <taxon>Zopfia</taxon>
    </lineage>
</organism>
<evidence type="ECO:0000313" key="3">
    <source>
        <dbReference type="Proteomes" id="UP000800200"/>
    </source>
</evidence>
<proteinExistence type="predicted"/>